<evidence type="ECO:0000313" key="8">
    <source>
        <dbReference type="EMBL" id="CCX05534.2"/>
    </source>
</evidence>
<dbReference type="InterPro" id="IPR000425">
    <property type="entry name" value="MIP"/>
</dbReference>
<evidence type="ECO:0000256" key="5">
    <source>
        <dbReference type="ARBA" id="ARBA00023136"/>
    </source>
</evidence>
<evidence type="ECO:0000256" key="6">
    <source>
        <dbReference type="RuleBase" id="RU000477"/>
    </source>
</evidence>
<keyword evidence="5 7" id="KW-0472">Membrane</keyword>
<evidence type="ECO:0000313" key="9">
    <source>
        <dbReference type="Proteomes" id="UP000018144"/>
    </source>
</evidence>
<comment type="subcellular location">
    <subcellularLocation>
        <location evidence="1">Membrane</location>
        <topology evidence="1">Multi-pass membrane protein</topology>
    </subcellularLocation>
</comment>
<evidence type="ECO:0000256" key="1">
    <source>
        <dbReference type="ARBA" id="ARBA00004141"/>
    </source>
</evidence>
<dbReference type="OMA" id="LALNTMH"/>
<dbReference type="OrthoDB" id="3222at2759"/>
<keyword evidence="3 6" id="KW-0812">Transmembrane</keyword>
<dbReference type="EMBL" id="HF935259">
    <property type="protein sequence ID" value="CCX05534.2"/>
    <property type="molecule type" value="Genomic_DNA"/>
</dbReference>
<evidence type="ECO:0000256" key="2">
    <source>
        <dbReference type="ARBA" id="ARBA00006175"/>
    </source>
</evidence>
<accession>U4L0I3</accession>
<keyword evidence="9" id="KW-1185">Reference proteome</keyword>
<feature type="transmembrane region" description="Helical" evidence="7">
    <location>
        <begin position="186"/>
        <end position="203"/>
    </location>
</feature>
<dbReference type="GO" id="GO:0015250">
    <property type="term" value="F:water channel activity"/>
    <property type="evidence" value="ECO:0007669"/>
    <property type="project" value="TreeGrafter"/>
</dbReference>
<protein>
    <submittedName>
        <fullName evidence="8">Similar to Aquaporin-1 acc. no. P0CD92</fullName>
    </submittedName>
</protein>
<evidence type="ECO:0000256" key="4">
    <source>
        <dbReference type="ARBA" id="ARBA00022989"/>
    </source>
</evidence>
<gene>
    <name evidence="8" type="ORF">PCON_05121</name>
</gene>
<feature type="transmembrane region" description="Helical" evidence="7">
    <location>
        <begin position="115"/>
        <end position="134"/>
    </location>
</feature>
<reference evidence="8 9" key="1">
    <citation type="journal article" date="2013" name="PLoS Genet.">
        <title>The genome and development-dependent transcriptomes of Pyronema confluens: a window into fungal evolution.</title>
        <authorList>
            <person name="Traeger S."/>
            <person name="Altegoer F."/>
            <person name="Freitag M."/>
            <person name="Gabaldon T."/>
            <person name="Kempken F."/>
            <person name="Kumar A."/>
            <person name="Marcet-Houben M."/>
            <person name="Poggeler S."/>
            <person name="Stajich J.E."/>
            <person name="Nowrousian M."/>
        </authorList>
    </citation>
    <scope>NUCLEOTIDE SEQUENCE [LARGE SCALE GENOMIC DNA]</scope>
    <source>
        <strain evidence="9">CBS 100304</strain>
        <tissue evidence="8">Vegetative mycelium</tissue>
    </source>
</reference>
<evidence type="ECO:0000256" key="3">
    <source>
        <dbReference type="ARBA" id="ARBA00022692"/>
    </source>
</evidence>
<dbReference type="Pfam" id="PF00230">
    <property type="entry name" value="MIP"/>
    <property type="match status" value="1"/>
</dbReference>
<sequence>MYLFFAFAGTMVAHSPGHPIENHSPIVFLYIALSFGFSLAVNIWIFFRVSGGLFNPAVTFAFYLVGNLSFQKAFTIFTAQMLGGMSAAAIVSALLPVPLSVGTTLSPDTNKAQGLFIEAFVTFELVFTVFMLAAEKHRATFLAPIGIGIIFFVIELVSVRFTGGSANPTRSFGPAVAARKFEDDQWIYWVGPAIGAAAAAGFYRCMKMLEYENANPGQDSDQALKKFCDENPGHSVCEMRTVGGN</sequence>
<dbReference type="eggNOG" id="KOG0223">
    <property type="taxonomic scope" value="Eukaryota"/>
</dbReference>
<dbReference type="GO" id="GO:0005886">
    <property type="term" value="C:plasma membrane"/>
    <property type="evidence" value="ECO:0007669"/>
    <property type="project" value="TreeGrafter"/>
</dbReference>
<dbReference type="SUPFAM" id="SSF81338">
    <property type="entry name" value="Aquaporin-like"/>
    <property type="match status" value="1"/>
</dbReference>
<dbReference type="Proteomes" id="UP000018144">
    <property type="component" value="Unassembled WGS sequence"/>
</dbReference>
<dbReference type="PRINTS" id="PR00783">
    <property type="entry name" value="MINTRINSICP"/>
</dbReference>
<dbReference type="AlphaFoldDB" id="U4L0I3"/>
<dbReference type="STRING" id="1076935.U4L0I3"/>
<evidence type="ECO:0000256" key="7">
    <source>
        <dbReference type="SAM" id="Phobius"/>
    </source>
</evidence>
<keyword evidence="4 7" id="KW-1133">Transmembrane helix</keyword>
<dbReference type="InterPro" id="IPR034294">
    <property type="entry name" value="Aquaporin_transptr"/>
</dbReference>
<comment type="similarity">
    <text evidence="2 6">Belongs to the MIP/aquaporin (TC 1.A.8) family.</text>
</comment>
<dbReference type="InterPro" id="IPR023271">
    <property type="entry name" value="Aquaporin-like"/>
</dbReference>
<organism evidence="8 9">
    <name type="scientific">Pyronema omphalodes (strain CBS 100304)</name>
    <name type="common">Pyronema confluens</name>
    <dbReference type="NCBI Taxonomy" id="1076935"/>
    <lineage>
        <taxon>Eukaryota</taxon>
        <taxon>Fungi</taxon>
        <taxon>Dikarya</taxon>
        <taxon>Ascomycota</taxon>
        <taxon>Pezizomycotina</taxon>
        <taxon>Pezizomycetes</taxon>
        <taxon>Pezizales</taxon>
        <taxon>Pyronemataceae</taxon>
        <taxon>Pyronema</taxon>
    </lineage>
</organism>
<dbReference type="PANTHER" id="PTHR19139">
    <property type="entry name" value="AQUAPORIN TRANSPORTER"/>
    <property type="match status" value="1"/>
</dbReference>
<feature type="transmembrane region" description="Helical" evidence="7">
    <location>
        <begin position="141"/>
        <end position="161"/>
    </location>
</feature>
<name>U4L0I3_PYROM</name>
<feature type="transmembrane region" description="Helical" evidence="7">
    <location>
        <begin position="73"/>
        <end position="95"/>
    </location>
</feature>
<dbReference type="Gene3D" id="1.20.1080.10">
    <property type="entry name" value="Glycerol uptake facilitator protein"/>
    <property type="match status" value="1"/>
</dbReference>
<proteinExistence type="inferred from homology"/>
<dbReference type="PANTHER" id="PTHR19139:SF199">
    <property type="entry name" value="MIP17260P"/>
    <property type="match status" value="1"/>
</dbReference>
<keyword evidence="6" id="KW-0813">Transport</keyword>